<organism evidence="8 9">
    <name type="scientific">Alcanivorax quisquiliarum</name>
    <dbReference type="NCBI Taxonomy" id="2933565"/>
    <lineage>
        <taxon>Bacteria</taxon>
        <taxon>Pseudomonadati</taxon>
        <taxon>Pseudomonadota</taxon>
        <taxon>Gammaproteobacteria</taxon>
        <taxon>Oceanospirillales</taxon>
        <taxon>Alcanivoracaceae</taxon>
        <taxon>Alcanivorax</taxon>
    </lineage>
</organism>
<evidence type="ECO:0000313" key="9">
    <source>
        <dbReference type="Proteomes" id="UP001165524"/>
    </source>
</evidence>
<keyword evidence="5 6" id="KW-0472">Membrane</keyword>
<sequence>MSAEALLAAARMLGLLALFVIAAQCLLMHRRRQKKMHEAVGARLFRHRDVEQDSTENLLISGRLEELLVKAGIRVTQGGLTMLAVAVLLSCGIILATYGVLATLLALAVWGVLGWAFWNFRYQRQRRTIFENLPTIIDNVLRNMDAGRSLDQAMIDGLKDAPAVFAPLSFRVRSAVEAGRDYAGLFDSYAQLYQVPPLVLVAVTLRTTSRFGASVRPVLGQVSDSLRSQQEMRREFMAATAETRMTASVFAAVPVLLSVYMIATSDTYREVLFGTDAGKMMLIVAASLQALGMLVIFRMIQGVGRG</sequence>
<evidence type="ECO:0000259" key="7">
    <source>
        <dbReference type="Pfam" id="PF00482"/>
    </source>
</evidence>
<dbReference type="PANTHER" id="PTHR35007:SF1">
    <property type="entry name" value="PILUS ASSEMBLY PROTEIN"/>
    <property type="match status" value="1"/>
</dbReference>
<dbReference type="PANTHER" id="PTHR35007">
    <property type="entry name" value="INTEGRAL MEMBRANE PROTEIN-RELATED"/>
    <property type="match status" value="1"/>
</dbReference>
<keyword evidence="2" id="KW-1003">Cell membrane</keyword>
<protein>
    <submittedName>
        <fullName evidence="8">Type II secretion system F family protein</fullName>
    </submittedName>
</protein>
<keyword evidence="3 6" id="KW-0812">Transmembrane</keyword>
<feature type="transmembrane region" description="Helical" evidence="6">
    <location>
        <begin position="280"/>
        <end position="300"/>
    </location>
</feature>
<evidence type="ECO:0000313" key="8">
    <source>
        <dbReference type="EMBL" id="MCK0536986.1"/>
    </source>
</evidence>
<feature type="domain" description="Type II secretion system protein GspF" evidence="7">
    <location>
        <begin position="138"/>
        <end position="262"/>
    </location>
</feature>
<dbReference type="Pfam" id="PF00482">
    <property type="entry name" value="T2SSF"/>
    <property type="match status" value="1"/>
</dbReference>
<dbReference type="Proteomes" id="UP001165524">
    <property type="component" value="Unassembled WGS sequence"/>
</dbReference>
<keyword evidence="9" id="KW-1185">Reference proteome</keyword>
<evidence type="ECO:0000256" key="3">
    <source>
        <dbReference type="ARBA" id="ARBA00022692"/>
    </source>
</evidence>
<reference evidence="8" key="1">
    <citation type="submission" date="2022-04" db="EMBL/GenBank/DDBJ databases">
        <title>Alcanivorax sp. CY1518 draft genome sequence.</title>
        <authorList>
            <person name="Zhao G."/>
            <person name="An M."/>
        </authorList>
    </citation>
    <scope>NUCLEOTIDE SEQUENCE</scope>
    <source>
        <strain evidence="8">CY1518</strain>
    </source>
</reference>
<evidence type="ECO:0000256" key="1">
    <source>
        <dbReference type="ARBA" id="ARBA00004651"/>
    </source>
</evidence>
<evidence type="ECO:0000256" key="2">
    <source>
        <dbReference type="ARBA" id="ARBA00022475"/>
    </source>
</evidence>
<dbReference type="RefSeq" id="WP_246948974.1">
    <property type="nucleotide sequence ID" value="NZ_JALKII010000002.1"/>
</dbReference>
<dbReference type="InterPro" id="IPR018076">
    <property type="entry name" value="T2SS_GspF_dom"/>
</dbReference>
<evidence type="ECO:0000256" key="6">
    <source>
        <dbReference type="SAM" id="Phobius"/>
    </source>
</evidence>
<evidence type="ECO:0000256" key="5">
    <source>
        <dbReference type="ARBA" id="ARBA00023136"/>
    </source>
</evidence>
<feature type="transmembrane region" description="Helical" evidence="6">
    <location>
        <begin position="80"/>
        <end position="98"/>
    </location>
</feature>
<comment type="caution">
    <text evidence="8">The sequence shown here is derived from an EMBL/GenBank/DDBJ whole genome shotgun (WGS) entry which is preliminary data.</text>
</comment>
<feature type="transmembrane region" description="Helical" evidence="6">
    <location>
        <begin position="6"/>
        <end position="27"/>
    </location>
</feature>
<proteinExistence type="predicted"/>
<feature type="transmembrane region" description="Helical" evidence="6">
    <location>
        <begin position="236"/>
        <end position="260"/>
    </location>
</feature>
<keyword evidence="4 6" id="KW-1133">Transmembrane helix</keyword>
<comment type="subcellular location">
    <subcellularLocation>
        <location evidence="1">Cell membrane</location>
        <topology evidence="1">Multi-pass membrane protein</topology>
    </subcellularLocation>
</comment>
<name>A0ABT0E585_9GAMM</name>
<evidence type="ECO:0000256" key="4">
    <source>
        <dbReference type="ARBA" id="ARBA00022989"/>
    </source>
</evidence>
<accession>A0ABT0E585</accession>
<gene>
    <name evidence="8" type="ORF">MU846_04620</name>
</gene>
<feature type="transmembrane region" description="Helical" evidence="6">
    <location>
        <begin position="104"/>
        <end position="120"/>
    </location>
</feature>
<dbReference type="EMBL" id="JALKII010000002">
    <property type="protein sequence ID" value="MCK0536986.1"/>
    <property type="molecule type" value="Genomic_DNA"/>
</dbReference>